<evidence type="ECO:0000256" key="2">
    <source>
        <dbReference type="SAM" id="SignalP"/>
    </source>
</evidence>
<reference evidence="3 4" key="1">
    <citation type="journal article" date="2008" name="J. Biotechnol.">
        <title>The lifestyle of Corynebacterium urealyticum derived from its complete genome sequence established by pyrosequencing.</title>
        <authorList>
            <person name="Tauch A."/>
            <person name="Trost E."/>
            <person name="Tilker A."/>
            <person name="Ludewig U."/>
            <person name="Schneiker S."/>
            <person name="Goesmann A."/>
            <person name="Arnold W."/>
            <person name="Bekel T."/>
            <person name="Brinkrolf K."/>
            <person name="Brune I."/>
            <person name="Goetker S."/>
            <person name="Kalinowski J."/>
            <person name="Kamp P.-B."/>
            <person name="Lobo F.P."/>
            <person name="Viehoever P."/>
            <person name="Weisshaar B."/>
            <person name="Soriano F."/>
            <person name="Droege M."/>
            <person name="Puehler A."/>
        </authorList>
    </citation>
    <scope>NUCLEOTIDE SEQUENCE [LARGE SCALE GENOMIC DNA]</scope>
    <source>
        <strain evidence="4">ATCC 43042 / DSM 7109</strain>
    </source>
</reference>
<evidence type="ECO:0008006" key="5">
    <source>
        <dbReference type="Google" id="ProtNLM"/>
    </source>
</evidence>
<sequence length="317" mass="34268">MRRSAILAVLVAGLLALSSCSSIQSDDDASGPPTVTVTTTKPGKAPKPTGGKGSGKSGDRAAGEEPRKHSARGYTEIPREKFLIGDGRQAVLYVKNLNVLCIDLSRKEDDGTTAQFSCSNLEGQLHGTWDVPAEEVDPMPQNSMALDYGPTGYAWQGRATLASLGGSLTEEPRELAPGEKTTFGTVTCKNDDGELECEASEKTGVKKGGGRHWMRITKKHVYIDGQKEPLGGSCVPLEDQHGMYIKATVSRGGNNCETMQKTLQEFIDSGYRRRAPEKLSTGYSCALGYPRLGGKVQGYCVDRSWGQYREFTLTFED</sequence>
<evidence type="ECO:0000313" key="3">
    <source>
        <dbReference type="EMBL" id="CAQ04540.1"/>
    </source>
</evidence>
<dbReference type="KEGG" id="cur:cu0580"/>
<dbReference type="HOGENOM" id="CLU_876376_0_0_11"/>
<organism evidence="3 4">
    <name type="scientific">Corynebacterium urealyticum (strain ATCC 43042 / DSM 7109)</name>
    <dbReference type="NCBI Taxonomy" id="504474"/>
    <lineage>
        <taxon>Bacteria</taxon>
        <taxon>Bacillati</taxon>
        <taxon>Actinomycetota</taxon>
        <taxon>Actinomycetes</taxon>
        <taxon>Mycobacteriales</taxon>
        <taxon>Corynebacteriaceae</taxon>
        <taxon>Corynebacterium</taxon>
    </lineage>
</organism>
<accession>B1VFK1</accession>
<dbReference type="AlphaFoldDB" id="B1VFK1"/>
<feature type="compositionally biased region" description="Low complexity" evidence="1">
    <location>
        <begin position="30"/>
        <end position="49"/>
    </location>
</feature>
<dbReference type="RefSeq" id="WP_012359832.1">
    <property type="nucleotide sequence ID" value="NC_010545.1"/>
</dbReference>
<feature type="region of interest" description="Disordered" evidence="1">
    <location>
        <begin position="22"/>
        <end position="73"/>
    </location>
</feature>
<proteinExistence type="predicted"/>
<dbReference type="Proteomes" id="UP000001727">
    <property type="component" value="Chromosome"/>
</dbReference>
<feature type="chain" id="PRO_5002771732" description="Secreted protein" evidence="2">
    <location>
        <begin position="26"/>
        <end position="317"/>
    </location>
</feature>
<dbReference type="GeneID" id="60603354"/>
<evidence type="ECO:0000313" key="4">
    <source>
        <dbReference type="Proteomes" id="UP000001727"/>
    </source>
</evidence>
<feature type="compositionally biased region" description="Basic and acidic residues" evidence="1">
    <location>
        <begin position="57"/>
        <end position="68"/>
    </location>
</feature>
<feature type="signal peptide" evidence="2">
    <location>
        <begin position="1"/>
        <end position="25"/>
    </location>
</feature>
<dbReference type="PROSITE" id="PS51257">
    <property type="entry name" value="PROKAR_LIPOPROTEIN"/>
    <property type="match status" value="1"/>
</dbReference>
<dbReference type="EMBL" id="AM942444">
    <property type="protein sequence ID" value="CAQ04540.1"/>
    <property type="molecule type" value="Genomic_DNA"/>
</dbReference>
<keyword evidence="4" id="KW-1185">Reference proteome</keyword>
<name>B1VFK1_CORU7</name>
<gene>
    <name evidence="3" type="ordered locus">cu0580</name>
</gene>
<protein>
    <recommendedName>
        <fullName evidence="5">Secreted protein</fullName>
    </recommendedName>
</protein>
<keyword evidence="2" id="KW-0732">Signal</keyword>
<evidence type="ECO:0000256" key="1">
    <source>
        <dbReference type="SAM" id="MobiDB-lite"/>
    </source>
</evidence>